<dbReference type="InterPro" id="IPR000835">
    <property type="entry name" value="HTH_MarR-typ"/>
</dbReference>
<dbReference type="Pfam" id="PF01047">
    <property type="entry name" value="MarR"/>
    <property type="match status" value="1"/>
</dbReference>
<dbReference type="InterPro" id="IPR036388">
    <property type="entry name" value="WH-like_DNA-bd_sf"/>
</dbReference>
<dbReference type="SUPFAM" id="SSF46785">
    <property type="entry name" value="Winged helix' DNA-binding domain"/>
    <property type="match status" value="1"/>
</dbReference>
<keyword evidence="6" id="KW-1185">Reference proteome</keyword>
<evidence type="ECO:0000259" key="4">
    <source>
        <dbReference type="PROSITE" id="PS50995"/>
    </source>
</evidence>
<dbReference type="PANTHER" id="PTHR42756">
    <property type="entry name" value="TRANSCRIPTIONAL REGULATOR, MARR"/>
    <property type="match status" value="1"/>
</dbReference>
<feature type="domain" description="HTH marR-type" evidence="4">
    <location>
        <begin position="5"/>
        <end position="137"/>
    </location>
</feature>
<dbReference type="PROSITE" id="PS50995">
    <property type="entry name" value="HTH_MARR_2"/>
    <property type="match status" value="1"/>
</dbReference>
<dbReference type="Gene3D" id="1.10.10.10">
    <property type="entry name" value="Winged helix-like DNA-binding domain superfamily/Winged helix DNA-binding domain"/>
    <property type="match status" value="1"/>
</dbReference>
<dbReference type="PRINTS" id="PR00598">
    <property type="entry name" value="HTHMARR"/>
</dbReference>
<evidence type="ECO:0000256" key="1">
    <source>
        <dbReference type="ARBA" id="ARBA00023015"/>
    </source>
</evidence>
<organism evidence="5 6">
    <name type="scientific">Tissierella carlieri</name>
    <dbReference type="NCBI Taxonomy" id="689904"/>
    <lineage>
        <taxon>Bacteria</taxon>
        <taxon>Bacillati</taxon>
        <taxon>Bacillota</taxon>
        <taxon>Tissierellia</taxon>
        <taxon>Tissierellales</taxon>
        <taxon>Tissierellaceae</taxon>
        <taxon>Tissierella</taxon>
    </lineage>
</organism>
<keyword evidence="3" id="KW-0804">Transcription</keyword>
<name>A0ABT1SGE4_9FIRM</name>
<sequence>MFDLDACISFITNKAAKKMADEFNDRLMKLGITRVQWIALYYLGKYDGINQKELGDLMDIKESTVARLIDRMEKENYILRTKDKNDRRITIISLTDKGKHYREELLPEGQKMADTFTMDISEEEIQIFLKVIEKILLNIGQKL</sequence>
<evidence type="ECO:0000313" key="6">
    <source>
        <dbReference type="Proteomes" id="UP001524478"/>
    </source>
</evidence>
<dbReference type="SMART" id="SM00347">
    <property type="entry name" value="HTH_MARR"/>
    <property type="match status" value="1"/>
</dbReference>
<keyword evidence="2" id="KW-0238">DNA-binding</keyword>
<protein>
    <submittedName>
        <fullName evidence="5">MarR family transcriptional regulator</fullName>
    </submittedName>
</protein>
<comment type="caution">
    <text evidence="5">The sequence shown here is derived from an EMBL/GenBank/DDBJ whole genome shotgun (WGS) entry which is preliminary data.</text>
</comment>
<dbReference type="PANTHER" id="PTHR42756:SF1">
    <property type="entry name" value="TRANSCRIPTIONAL REPRESSOR OF EMRAB OPERON"/>
    <property type="match status" value="1"/>
</dbReference>
<dbReference type="InterPro" id="IPR036390">
    <property type="entry name" value="WH_DNA-bd_sf"/>
</dbReference>
<reference evidence="5 6" key="1">
    <citation type="submission" date="2022-06" db="EMBL/GenBank/DDBJ databases">
        <title>Isolation of gut microbiota from human fecal samples.</title>
        <authorList>
            <person name="Pamer E.G."/>
            <person name="Barat B."/>
            <person name="Waligurski E."/>
            <person name="Medina S."/>
            <person name="Paddock L."/>
            <person name="Mostad J."/>
        </authorList>
    </citation>
    <scope>NUCLEOTIDE SEQUENCE [LARGE SCALE GENOMIC DNA]</scope>
    <source>
        <strain evidence="5 6">DFI.7.95</strain>
    </source>
</reference>
<evidence type="ECO:0000313" key="5">
    <source>
        <dbReference type="EMBL" id="MCQ4925558.1"/>
    </source>
</evidence>
<proteinExistence type="predicted"/>
<keyword evidence="1" id="KW-0805">Transcription regulation</keyword>
<dbReference type="EMBL" id="JANGAC010000024">
    <property type="protein sequence ID" value="MCQ4925558.1"/>
    <property type="molecule type" value="Genomic_DNA"/>
</dbReference>
<accession>A0ABT1SGE4</accession>
<gene>
    <name evidence="5" type="ORF">NE686_20855</name>
</gene>
<evidence type="ECO:0000256" key="3">
    <source>
        <dbReference type="ARBA" id="ARBA00023163"/>
    </source>
</evidence>
<evidence type="ECO:0000256" key="2">
    <source>
        <dbReference type="ARBA" id="ARBA00023125"/>
    </source>
</evidence>
<dbReference type="RefSeq" id="WP_256312982.1">
    <property type="nucleotide sequence ID" value="NZ_JANGAC010000024.1"/>
</dbReference>
<dbReference type="Proteomes" id="UP001524478">
    <property type="component" value="Unassembled WGS sequence"/>
</dbReference>